<dbReference type="PANTHER" id="PTHR30136:SF24">
    <property type="entry name" value="HTH-TYPE TRANSCRIPTIONAL REPRESSOR ALLR"/>
    <property type="match status" value="1"/>
</dbReference>
<gene>
    <name evidence="5" type="ORF">HD598_001671</name>
</gene>
<dbReference type="InterPro" id="IPR029016">
    <property type="entry name" value="GAF-like_dom_sf"/>
</dbReference>
<dbReference type="EMBL" id="JACHDR010000001">
    <property type="protein sequence ID" value="MBB5512984.1"/>
    <property type="molecule type" value="Genomic_DNA"/>
</dbReference>
<dbReference type="InterPro" id="IPR036390">
    <property type="entry name" value="WH_DNA-bd_sf"/>
</dbReference>
<comment type="caution">
    <text evidence="5">The sequence shown here is derived from an EMBL/GenBank/DDBJ whole genome shotgun (WGS) entry which is preliminary data.</text>
</comment>
<dbReference type="InterPro" id="IPR036388">
    <property type="entry name" value="WH-like_DNA-bd_sf"/>
</dbReference>
<dbReference type="Gene3D" id="1.10.10.10">
    <property type="entry name" value="Winged helix-like DNA-binding domain superfamily/Winged helix DNA-binding domain"/>
    <property type="match status" value="1"/>
</dbReference>
<feature type="region of interest" description="Disordered" evidence="3">
    <location>
        <begin position="1"/>
        <end position="32"/>
    </location>
</feature>
<dbReference type="GO" id="GO:0003677">
    <property type="term" value="F:DNA binding"/>
    <property type="evidence" value="ECO:0007669"/>
    <property type="project" value="UniProtKB-KW"/>
</dbReference>
<proteinExistence type="predicted"/>
<dbReference type="AlphaFoldDB" id="A0A7W8TUB0"/>
<protein>
    <submittedName>
        <fullName evidence="5">DNA-binding IclR family transcriptional regulator</fullName>
    </submittedName>
</protein>
<evidence type="ECO:0000256" key="3">
    <source>
        <dbReference type="SAM" id="MobiDB-lite"/>
    </source>
</evidence>
<name>A0A7W8TUB0_9MICC</name>
<organism evidence="5 6">
    <name type="scientific">Neomicrococcus aestuarii</name>
    <dbReference type="NCBI Taxonomy" id="556325"/>
    <lineage>
        <taxon>Bacteria</taxon>
        <taxon>Bacillati</taxon>
        <taxon>Actinomycetota</taxon>
        <taxon>Actinomycetes</taxon>
        <taxon>Micrococcales</taxon>
        <taxon>Micrococcaceae</taxon>
        <taxon>Neomicrococcus</taxon>
    </lineage>
</organism>
<feature type="compositionally biased region" description="Basic and acidic residues" evidence="3">
    <location>
        <begin position="1"/>
        <end position="10"/>
    </location>
</feature>
<feature type="domain" description="HTH iclR-type" evidence="4">
    <location>
        <begin position="32"/>
        <end position="118"/>
    </location>
</feature>
<keyword evidence="5" id="KW-0238">DNA-binding</keyword>
<evidence type="ECO:0000313" key="6">
    <source>
        <dbReference type="Proteomes" id="UP000580797"/>
    </source>
</evidence>
<evidence type="ECO:0000313" key="5">
    <source>
        <dbReference type="EMBL" id="MBB5512984.1"/>
    </source>
</evidence>
<keyword evidence="2" id="KW-0804">Transcription</keyword>
<accession>A0A7W8TUB0</accession>
<reference evidence="5 6" key="1">
    <citation type="submission" date="2020-08" db="EMBL/GenBank/DDBJ databases">
        <title>Sequencing the genomes of 1000 actinobacteria strains.</title>
        <authorList>
            <person name="Klenk H.-P."/>
        </authorList>
    </citation>
    <scope>NUCLEOTIDE SEQUENCE [LARGE SCALE GENOMIC DNA]</scope>
    <source>
        <strain evidence="5 6">DSM 105783</strain>
    </source>
</reference>
<dbReference type="Proteomes" id="UP000580797">
    <property type="component" value="Unassembled WGS sequence"/>
</dbReference>
<dbReference type="PANTHER" id="PTHR30136">
    <property type="entry name" value="HELIX-TURN-HELIX TRANSCRIPTIONAL REGULATOR, ICLR FAMILY"/>
    <property type="match status" value="1"/>
</dbReference>
<dbReference type="GO" id="GO:0045892">
    <property type="term" value="P:negative regulation of DNA-templated transcription"/>
    <property type="evidence" value="ECO:0007669"/>
    <property type="project" value="TreeGrafter"/>
</dbReference>
<dbReference type="SMART" id="SM00346">
    <property type="entry name" value="HTH_ICLR"/>
    <property type="match status" value="1"/>
</dbReference>
<keyword evidence="1" id="KW-0805">Transcription regulation</keyword>
<dbReference type="RefSeq" id="WP_183665121.1">
    <property type="nucleotide sequence ID" value="NZ_BAAARH010000007.1"/>
</dbReference>
<evidence type="ECO:0000256" key="2">
    <source>
        <dbReference type="ARBA" id="ARBA00023163"/>
    </source>
</evidence>
<evidence type="ECO:0000256" key="1">
    <source>
        <dbReference type="ARBA" id="ARBA00023015"/>
    </source>
</evidence>
<sequence length="248" mass="25718">MSPTHEHPEADPAGLEVDSANSAAPSSRTSGSQTLTRGIEALKFVAASNGVTVAEVGEFLKVHRTVAYRLLNALADAALVYRGADGKIRGSFGLSELAVAAYSSVRSAATKHLQEASNDLGAAIALIILEESTARAVLVVSPRSGSYHVAFSEGSTHPLDRGAAGHAISSLLPHDSSAHPEVLAATSRGYTKTYGEVEPLMYGFAVPLQLPHGGPAACLNVIATRSDIEDDAVARLQRAAQDILAELG</sequence>
<dbReference type="GO" id="GO:0003700">
    <property type="term" value="F:DNA-binding transcription factor activity"/>
    <property type="evidence" value="ECO:0007669"/>
    <property type="project" value="TreeGrafter"/>
</dbReference>
<dbReference type="SUPFAM" id="SSF55781">
    <property type="entry name" value="GAF domain-like"/>
    <property type="match status" value="1"/>
</dbReference>
<dbReference type="Gene3D" id="3.30.450.40">
    <property type="match status" value="2"/>
</dbReference>
<dbReference type="InterPro" id="IPR005471">
    <property type="entry name" value="Tscrpt_reg_IclR_N"/>
</dbReference>
<dbReference type="SUPFAM" id="SSF46785">
    <property type="entry name" value="Winged helix' DNA-binding domain"/>
    <property type="match status" value="1"/>
</dbReference>
<feature type="compositionally biased region" description="Polar residues" evidence="3">
    <location>
        <begin position="19"/>
        <end position="32"/>
    </location>
</feature>
<dbReference type="InterPro" id="IPR050707">
    <property type="entry name" value="HTH_MetabolicPath_Reg"/>
</dbReference>
<evidence type="ECO:0000259" key="4">
    <source>
        <dbReference type="SMART" id="SM00346"/>
    </source>
</evidence>